<keyword evidence="4" id="KW-1185">Reference proteome</keyword>
<evidence type="ECO:0000259" key="2">
    <source>
        <dbReference type="Pfam" id="PF04155"/>
    </source>
</evidence>
<reference evidence="3 4" key="1">
    <citation type="submission" date="2018-08" db="EMBL/GenBank/DDBJ databases">
        <authorList>
            <person name="Laetsch R D."/>
            <person name="Stevens L."/>
            <person name="Kumar S."/>
            <person name="Blaxter L. M."/>
        </authorList>
    </citation>
    <scope>NUCLEOTIDE SEQUENCE [LARGE SCALE GENOMIC DNA]</scope>
</reference>
<gene>
    <name evidence="3" type="ORF">NAV_LOCUS5794</name>
</gene>
<accession>A0A498SGZ7</accession>
<organism evidence="3 4">
    <name type="scientific">Acanthocheilonema viteae</name>
    <name type="common">Filarial nematode worm</name>
    <name type="synonym">Dipetalonema viteae</name>
    <dbReference type="NCBI Taxonomy" id="6277"/>
    <lineage>
        <taxon>Eukaryota</taxon>
        <taxon>Metazoa</taxon>
        <taxon>Ecdysozoa</taxon>
        <taxon>Nematoda</taxon>
        <taxon>Chromadorea</taxon>
        <taxon>Rhabditida</taxon>
        <taxon>Spirurina</taxon>
        <taxon>Spiruromorpha</taxon>
        <taxon>Filarioidea</taxon>
        <taxon>Onchocercidae</taxon>
        <taxon>Acanthocheilonema</taxon>
    </lineage>
</organism>
<dbReference type="OrthoDB" id="5819427at2759"/>
<name>A0A498SGZ7_ACAVI</name>
<evidence type="ECO:0000256" key="1">
    <source>
        <dbReference type="SAM" id="SignalP"/>
    </source>
</evidence>
<dbReference type="AlphaFoldDB" id="A0A498SGZ7"/>
<evidence type="ECO:0000313" key="4">
    <source>
        <dbReference type="Proteomes" id="UP000276991"/>
    </source>
</evidence>
<keyword evidence="1" id="KW-0732">Signal</keyword>
<protein>
    <recommendedName>
        <fullName evidence="2">Ground-like domain-containing protein</fullName>
    </recommendedName>
</protein>
<feature type="signal peptide" evidence="1">
    <location>
        <begin position="1"/>
        <end position="27"/>
    </location>
</feature>
<dbReference type="Proteomes" id="UP000276991">
    <property type="component" value="Unassembled WGS sequence"/>
</dbReference>
<dbReference type="Pfam" id="PF04155">
    <property type="entry name" value="Ground-like"/>
    <property type="match status" value="1"/>
</dbReference>
<dbReference type="InterPro" id="IPR007284">
    <property type="entry name" value="Ground-like_dom"/>
</dbReference>
<dbReference type="STRING" id="6277.A0A498SGZ7"/>
<proteinExistence type="predicted"/>
<feature type="chain" id="PRO_5019720980" description="Ground-like domain-containing protein" evidence="1">
    <location>
        <begin position="28"/>
        <end position="210"/>
    </location>
</feature>
<feature type="domain" description="Ground-like" evidence="2">
    <location>
        <begin position="134"/>
        <end position="204"/>
    </location>
</feature>
<dbReference type="EMBL" id="UPTC01001072">
    <property type="protein sequence ID" value="VBB31003.1"/>
    <property type="molecule type" value="Genomic_DNA"/>
</dbReference>
<sequence length="210" mass="23208">MIEIVHRFGIVFVVTLYVTANICTVEGSPCRCSPCEILCPKTILCPPPITCPLQTCPVPSPCPQPPPCPPCLSSVVQQPVLVTHHVVVPVVRKIPVIENICCSTCSTPCIARKKRQLSMKDETINNTIKLPLNTVCNSKILKKIMNESILSNVTGSRHLIQKASETQLHGHFNVICSDNDLSYSAFTTSVFCQHQKDNIICYAFKTTEFQ</sequence>
<evidence type="ECO:0000313" key="3">
    <source>
        <dbReference type="EMBL" id="VBB31003.1"/>
    </source>
</evidence>